<organism evidence="3 4">
    <name type="scientific">Oryza sativa subsp. japonica</name>
    <name type="common">Rice</name>
    <dbReference type="NCBI Taxonomy" id="39947"/>
    <lineage>
        <taxon>Eukaryota</taxon>
        <taxon>Viridiplantae</taxon>
        <taxon>Streptophyta</taxon>
        <taxon>Embryophyta</taxon>
        <taxon>Tracheophyta</taxon>
        <taxon>Spermatophyta</taxon>
        <taxon>Magnoliopsida</taxon>
        <taxon>Liliopsida</taxon>
        <taxon>Poales</taxon>
        <taxon>Poaceae</taxon>
        <taxon>BOP clade</taxon>
        <taxon>Oryzoideae</taxon>
        <taxon>Oryzeae</taxon>
        <taxon>Oryzinae</taxon>
        <taxon>Oryza</taxon>
        <taxon>Oryza sativa</taxon>
    </lineage>
</organism>
<dbReference type="eggNOG" id="ENOG502R5ST">
    <property type="taxonomic scope" value="Eukaryota"/>
</dbReference>
<reference evidence="4" key="1">
    <citation type="journal article" date="2005" name="Nature">
        <title>The map-based sequence of the rice genome.</title>
        <authorList>
            <consortium name="International rice genome sequencing project (IRGSP)"/>
            <person name="Matsumoto T."/>
            <person name="Wu J."/>
            <person name="Kanamori H."/>
            <person name="Katayose Y."/>
            <person name="Fujisawa M."/>
            <person name="Namiki N."/>
            <person name="Mizuno H."/>
            <person name="Yamamoto K."/>
            <person name="Antonio B.A."/>
            <person name="Baba T."/>
            <person name="Sakata K."/>
            <person name="Nagamura Y."/>
            <person name="Aoki H."/>
            <person name="Arikawa K."/>
            <person name="Arita K."/>
            <person name="Bito T."/>
            <person name="Chiden Y."/>
            <person name="Fujitsuka N."/>
            <person name="Fukunaka R."/>
            <person name="Hamada M."/>
            <person name="Harada C."/>
            <person name="Hayashi A."/>
            <person name="Hijishita S."/>
            <person name="Honda M."/>
            <person name="Hosokawa S."/>
            <person name="Ichikawa Y."/>
            <person name="Idonuma A."/>
            <person name="Iijima M."/>
            <person name="Ikeda M."/>
            <person name="Ikeno M."/>
            <person name="Ito K."/>
            <person name="Ito S."/>
            <person name="Ito T."/>
            <person name="Ito Y."/>
            <person name="Ito Y."/>
            <person name="Iwabuchi A."/>
            <person name="Kamiya K."/>
            <person name="Karasawa W."/>
            <person name="Kurita K."/>
            <person name="Katagiri S."/>
            <person name="Kikuta A."/>
            <person name="Kobayashi H."/>
            <person name="Kobayashi N."/>
            <person name="Machita K."/>
            <person name="Maehara T."/>
            <person name="Masukawa M."/>
            <person name="Mizubayashi T."/>
            <person name="Mukai Y."/>
            <person name="Nagasaki H."/>
            <person name="Nagata Y."/>
            <person name="Naito S."/>
            <person name="Nakashima M."/>
            <person name="Nakama Y."/>
            <person name="Nakamichi Y."/>
            <person name="Nakamura M."/>
            <person name="Meguro A."/>
            <person name="Negishi M."/>
            <person name="Ohta I."/>
            <person name="Ohta T."/>
            <person name="Okamoto M."/>
            <person name="Ono N."/>
            <person name="Saji S."/>
            <person name="Sakaguchi M."/>
            <person name="Sakai K."/>
            <person name="Shibata M."/>
            <person name="Shimokawa T."/>
            <person name="Song J."/>
            <person name="Takazaki Y."/>
            <person name="Terasawa K."/>
            <person name="Tsugane M."/>
            <person name="Tsuji K."/>
            <person name="Ueda S."/>
            <person name="Waki K."/>
            <person name="Yamagata H."/>
            <person name="Yamamoto M."/>
            <person name="Yamamoto S."/>
            <person name="Yamane H."/>
            <person name="Yoshiki S."/>
            <person name="Yoshihara R."/>
            <person name="Yukawa K."/>
            <person name="Zhong H."/>
            <person name="Yano M."/>
            <person name="Yuan Q."/>
            <person name="Ouyang S."/>
            <person name="Liu J."/>
            <person name="Jones K.M."/>
            <person name="Gansberger K."/>
            <person name="Moffat K."/>
            <person name="Hill J."/>
            <person name="Bera J."/>
            <person name="Fadrosh D."/>
            <person name="Jin S."/>
            <person name="Johri S."/>
            <person name="Kim M."/>
            <person name="Overton L."/>
            <person name="Reardon M."/>
            <person name="Tsitrin T."/>
            <person name="Vuong H."/>
            <person name="Weaver B."/>
            <person name="Ciecko A."/>
            <person name="Tallon L."/>
            <person name="Jackson J."/>
            <person name="Pai G."/>
            <person name="Aken S.V."/>
            <person name="Utterback T."/>
            <person name="Reidmuller S."/>
            <person name="Feldblyum T."/>
            <person name="Hsiao J."/>
            <person name="Zismann V."/>
            <person name="Iobst S."/>
            <person name="de Vazeille A.R."/>
            <person name="Buell C.R."/>
            <person name="Ying K."/>
            <person name="Li Y."/>
            <person name="Lu T."/>
            <person name="Huang Y."/>
            <person name="Zhao Q."/>
            <person name="Feng Q."/>
            <person name="Zhang L."/>
            <person name="Zhu J."/>
            <person name="Weng Q."/>
            <person name="Mu J."/>
            <person name="Lu Y."/>
            <person name="Fan D."/>
            <person name="Liu Y."/>
            <person name="Guan J."/>
            <person name="Zhang Y."/>
            <person name="Yu S."/>
            <person name="Liu X."/>
            <person name="Zhang Y."/>
            <person name="Hong G."/>
            <person name="Han B."/>
            <person name="Choisne N."/>
            <person name="Demange N."/>
            <person name="Orjeda G."/>
            <person name="Samain S."/>
            <person name="Cattolico L."/>
            <person name="Pelletier E."/>
            <person name="Couloux A."/>
            <person name="Segurens B."/>
            <person name="Wincker P."/>
            <person name="D'Hont A."/>
            <person name="Scarpelli C."/>
            <person name="Weissenbach J."/>
            <person name="Salanoubat M."/>
            <person name="Quetier F."/>
            <person name="Yu Y."/>
            <person name="Kim H.R."/>
            <person name="Rambo T."/>
            <person name="Currie J."/>
            <person name="Collura K."/>
            <person name="Luo M."/>
            <person name="Yang T."/>
            <person name="Ammiraju J.S.S."/>
            <person name="Engler F."/>
            <person name="Soderlund C."/>
            <person name="Wing R.A."/>
            <person name="Palmer L.E."/>
            <person name="de la Bastide M."/>
            <person name="Spiegel L."/>
            <person name="Nascimento L."/>
            <person name="Zutavern T."/>
            <person name="O'Shaughnessy A."/>
            <person name="Dike S."/>
            <person name="Dedhia N."/>
            <person name="Preston R."/>
            <person name="Balija V."/>
            <person name="McCombie W.R."/>
            <person name="Chow T."/>
            <person name="Chen H."/>
            <person name="Chung M."/>
            <person name="Chen C."/>
            <person name="Shaw J."/>
            <person name="Wu H."/>
            <person name="Hsiao K."/>
            <person name="Chao Y."/>
            <person name="Chu M."/>
            <person name="Cheng C."/>
            <person name="Hour A."/>
            <person name="Lee P."/>
            <person name="Lin S."/>
            <person name="Lin Y."/>
            <person name="Liou J."/>
            <person name="Liu S."/>
            <person name="Hsing Y."/>
            <person name="Raghuvanshi S."/>
            <person name="Mohanty A."/>
            <person name="Bharti A.K."/>
            <person name="Gaur A."/>
            <person name="Gupta V."/>
            <person name="Kumar D."/>
            <person name="Ravi V."/>
            <person name="Vij S."/>
            <person name="Kapur A."/>
            <person name="Khurana P."/>
            <person name="Khurana P."/>
            <person name="Khurana J.P."/>
            <person name="Tyagi A.K."/>
            <person name="Gaikwad K."/>
            <person name="Singh A."/>
            <person name="Dalal V."/>
            <person name="Srivastava S."/>
            <person name="Dixit A."/>
            <person name="Pal A.K."/>
            <person name="Ghazi I.A."/>
            <person name="Yadav M."/>
            <person name="Pandit A."/>
            <person name="Bhargava A."/>
            <person name="Sureshbabu K."/>
            <person name="Batra K."/>
            <person name="Sharma T.R."/>
            <person name="Mohapatra T."/>
            <person name="Singh N.K."/>
            <person name="Messing J."/>
            <person name="Nelson A.B."/>
            <person name="Fuks G."/>
            <person name="Kavchok S."/>
            <person name="Keizer G."/>
            <person name="Linton E."/>
            <person name="Llaca V."/>
            <person name="Song R."/>
            <person name="Tanyolac B."/>
            <person name="Young S."/>
            <person name="Ho-Il K."/>
            <person name="Hahn J.H."/>
            <person name="Sangsakoo G."/>
            <person name="Vanavichit A."/>
            <person name="de Mattos Luiz.A.T."/>
            <person name="Zimmer P.D."/>
            <person name="Malone G."/>
            <person name="Dellagostin O."/>
            <person name="de Oliveira A.C."/>
            <person name="Bevan M."/>
            <person name="Bancroft I."/>
            <person name="Minx P."/>
            <person name="Cordum H."/>
            <person name="Wilson R."/>
            <person name="Cheng Z."/>
            <person name="Jin W."/>
            <person name="Jiang J."/>
            <person name="Leong S.A."/>
            <person name="Iwama H."/>
            <person name="Gojobori T."/>
            <person name="Itoh T."/>
            <person name="Niimura Y."/>
            <person name="Fujii Y."/>
            <person name="Habara T."/>
            <person name="Sakai H."/>
            <person name="Sato Y."/>
            <person name="Wilson G."/>
            <person name="Kumar K."/>
            <person name="McCouch S."/>
            <person name="Juretic N."/>
            <person name="Hoen D."/>
            <person name="Wright S."/>
            <person name="Bruskiewich R."/>
            <person name="Bureau T."/>
            <person name="Miyao A."/>
            <person name="Hirochika H."/>
            <person name="Nishikawa T."/>
            <person name="Kadowaki K."/>
            <person name="Sugiura M."/>
            <person name="Burr B."/>
            <person name="Sasaki T."/>
        </authorList>
    </citation>
    <scope>NUCLEOTIDE SEQUENCE [LARGE SCALE GENOMIC DNA]</scope>
    <source>
        <strain evidence="4">cv. Nipponbare</strain>
    </source>
</reference>
<dbReference type="FunCoup" id="A0A0P0XLX1">
    <property type="interactions" value="764"/>
</dbReference>
<feature type="domain" description="DUF7771" evidence="2">
    <location>
        <begin position="122"/>
        <end position="214"/>
    </location>
</feature>
<name>A0A0P0XLX1_ORYSJ</name>
<dbReference type="PANTHER" id="PTHR36487:SF3">
    <property type="entry name" value="OS09G0297900 PROTEIN"/>
    <property type="match status" value="1"/>
</dbReference>
<evidence type="ECO:0000313" key="3">
    <source>
        <dbReference type="EMBL" id="BAT07324.1"/>
    </source>
</evidence>
<protein>
    <submittedName>
        <fullName evidence="3">Os09g0297900 protein</fullName>
    </submittedName>
</protein>
<gene>
    <name evidence="3" type="ordered locus">Os09g0297900</name>
    <name evidence="3" type="ORF">OSNPB_090297900</name>
</gene>
<dbReference type="OMA" id="WPEAGRC"/>
<sequence>RQATTSRSRPSEGGDRSSTMARRRLAAATTTVPAIGVLILLLALAPSPATATVPARRSAVSYYASVENRLPAAAGMELVCRALGPGFDVYPELSVVPRGRVPRGGARVAEVLIEPGPERVAWVLCSWGYEGNYLANLKLFDTEWPEAAACQDPAASGGELCRLVFEDDAVSVVAPGGERRVVGDLPVKRCRRHWLLFSTGCTYPDHPNPYAGRLLRNALEFFAV</sequence>
<dbReference type="Proteomes" id="UP000059680">
    <property type="component" value="Chromosome 9"/>
</dbReference>
<accession>A0A0P0XLX1</accession>
<dbReference type="Gramene" id="Os09t0297900-01">
    <property type="protein sequence ID" value="Os09t0297900-01"/>
    <property type="gene ID" value="Os09g0297900"/>
</dbReference>
<dbReference type="EMBL" id="AP014965">
    <property type="protein sequence ID" value="BAT07324.1"/>
    <property type="molecule type" value="Genomic_DNA"/>
</dbReference>
<dbReference type="PANTHER" id="PTHR36487">
    <property type="entry name" value="OS09G0296500 PROTEIN-RELATED"/>
    <property type="match status" value="1"/>
</dbReference>
<dbReference type="Pfam" id="PF24974">
    <property type="entry name" value="DUF7771"/>
    <property type="match status" value="1"/>
</dbReference>
<dbReference type="InterPro" id="IPR056673">
    <property type="entry name" value="DUF7771"/>
</dbReference>
<evidence type="ECO:0000313" key="4">
    <source>
        <dbReference type="Proteomes" id="UP000059680"/>
    </source>
</evidence>
<dbReference type="AlphaFoldDB" id="A0A0P0XLX1"/>
<feature type="non-terminal residue" evidence="3">
    <location>
        <position position="1"/>
    </location>
</feature>
<evidence type="ECO:0000256" key="1">
    <source>
        <dbReference type="SAM" id="MobiDB-lite"/>
    </source>
</evidence>
<proteinExistence type="predicted"/>
<keyword evidence="4" id="KW-1185">Reference proteome</keyword>
<reference evidence="3 4" key="3">
    <citation type="journal article" date="2013" name="Rice">
        <title>Improvement of the Oryza sativa Nipponbare reference genome using next generation sequence and optical map data.</title>
        <authorList>
            <person name="Kawahara Y."/>
            <person name="de la Bastide M."/>
            <person name="Hamilton J.P."/>
            <person name="Kanamori H."/>
            <person name="McCombie W.R."/>
            <person name="Ouyang S."/>
            <person name="Schwartz D.C."/>
            <person name="Tanaka T."/>
            <person name="Wu J."/>
            <person name="Zhou S."/>
            <person name="Childs K.L."/>
            <person name="Davidson R.M."/>
            <person name="Lin H."/>
            <person name="Quesada-Ocampo L."/>
            <person name="Vaillancourt B."/>
            <person name="Sakai H."/>
            <person name="Lee S.S."/>
            <person name="Kim J."/>
            <person name="Numa H."/>
            <person name="Itoh T."/>
            <person name="Buell C.R."/>
            <person name="Matsumoto T."/>
        </authorList>
    </citation>
    <scope>NUCLEOTIDE SEQUENCE [LARGE SCALE GENOMIC DNA]</scope>
    <source>
        <strain evidence="4">cv. Nipponbare</strain>
    </source>
</reference>
<dbReference type="InParanoid" id="A0A0P0XLX1"/>
<reference evidence="3 4" key="2">
    <citation type="journal article" date="2013" name="Plant Cell Physiol.">
        <title>Rice Annotation Project Database (RAP-DB): an integrative and interactive database for rice genomics.</title>
        <authorList>
            <person name="Sakai H."/>
            <person name="Lee S.S."/>
            <person name="Tanaka T."/>
            <person name="Numa H."/>
            <person name="Kim J."/>
            <person name="Kawahara Y."/>
            <person name="Wakimoto H."/>
            <person name="Yang C.C."/>
            <person name="Iwamoto M."/>
            <person name="Abe T."/>
            <person name="Yamada Y."/>
            <person name="Muto A."/>
            <person name="Inokuchi H."/>
            <person name="Ikemura T."/>
            <person name="Matsumoto T."/>
            <person name="Sasaki T."/>
            <person name="Itoh T."/>
        </authorList>
    </citation>
    <scope>NUCLEOTIDE SEQUENCE [LARGE SCALE GENOMIC DNA]</scope>
    <source>
        <strain evidence="4">cv. Nipponbare</strain>
    </source>
</reference>
<feature type="region of interest" description="Disordered" evidence="1">
    <location>
        <begin position="1"/>
        <end position="24"/>
    </location>
</feature>
<evidence type="ECO:0000259" key="2">
    <source>
        <dbReference type="Pfam" id="PF24974"/>
    </source>
</evidence>
<dbReference type="PaxDb" id="39947-A0A0P0XLX1"/>